<evidence type="ECO:0000256" key="3">
    <source>
        <dbReference type="ARBA" id="ARBA00022692"/>
    </source>
</evidence>
<keyword evidence="9" id="KW-1185">Reference proteome</keyword>
<dbReference type="GO" id="GO:0022857">
    <property type="term" value="F:transmembrane transporter activity"/>
    <property type="evidence" value="ECO:0007669"/>
    <property type="project" value="InterPro"/>
</dbReference>
<evidence type="ECO:0000259" key="7">
    <source>
        <dbReference type="PROSITE" id="PS50850"/>
    </source>
</evidence>
<protein>
    <submittedName>
        <fullName evidence="8">MFS transporter</fullName>
    </submittedName>
</protein>
<feature type="transmembrane region" description="Helical" evidence="6">
    <location>
        <begin position="114"/>
        <end position="131"/>
    </location>
</feature>
<evidence type="ECO:0000256" key="4">
    <source>
        <dbReference type="ARBA" id="ARBA00022989"/>
    </source>
</evidence>
<proteinExistence type="predicted"/>
<feature type="transmembrane region" description="Helical" evidence="6">
    <location>
        <begin position="88"/>
        <end position="108"/>
    </location>
</feature>
<dbReference type="EMBL" id="CP056041">
    <property type="protein sequence ID" value="QKZ18868.1"/>
    <property type="molecule type" value="Genomic_DNA"/>
</dbReference>
<name>A0A7H8T796_STRCX</name>
<organism evidence="8 9">
    <name type="scientific">Streptomyces chartreusis</name>
    <dbReference type="NCBI Taxonomy" id="1969"/>
    <lineage>
        <taxon>Bacteria</taxon>
        <taxon>Bacillati</taxon>
        <taxon>Actinomycetota</taxon>
        <taxon>Actinomycetes</taxon>
        <taxon>Kitasatosporales</taxon>
        <taxon>Streptomycetaceae</taxon>
        <taxon>Streptomyces</taxon>
    </lineage>
</organism>
<dbReference type="RefSeq" id="WP_163016826.1">
    <property type="nucleotide sequence ID" value="NZ_CBDRGH010000004.1"/>
</dbReference>
<feature type="transmembrane region" description="Helical" evidence="6">
    <location>
        <begin position="56"/>
        <end position="76"/>
    </location>
</feature>
<accession>A0A7H8T796</accession>
<feature type="domain" description="Major facilitator superfamily (MFS) profile" evidence="7">
    <location>
        <begin position="236"/>
        <end position="460"/>
    </location>
</feature>
<feature type="transmembrane region" description="Helical" evidence="6">
    <location>
        <begin position="152"/>
        <end position="174"/>
    </location>
</feature>
<dbReference type="SUPFAM" id="SSF103473">
    <property type="entry name" value="MFS general substrate transporter"/>
    <property type="match status" value="1"/>
</dbReference>
<dbReference type="PANTHER" id="PTHR23513:SF6">
    <property type="entry name" value="MAJOR FACILITATOR SUPERFAMILY ASSOCIATED DOMAIN-CONTAINING PROTEIN"/>
    <property type="match status" value="1"/>
</dbReference>
<keyword evidence="2" id="KW-1003">Cell membrane</keyword>
<dbReference type="AlphaFoldDB" id="A0A7H8T796"/>
<feature type="transmembrane region" description="Helical" evidence="6">
    <location>
        <begin position="374"/>
        <end position="396"/>
    </location>
</feature>
<reference evidence="8 9" key="1">
    <citation type="submission" date="2020-06" db="EMBL/GenBank/DDBJ databases">
        <title>Genome mining for natural products.</title>
        <authorList>
            <person name="Zhang B."/>
            <person name="Shi J."/>
            <person name="Ge H."/>
        </authorList>
    </citation>
    <scope>NUCLEOTIDE SEQUENCE [LARGE SCALE GENOMIC DNA]</scope>
    <source>
        <strain evidence="8 9">NA02069</strain>
    </source>
</reference>
<keyword evidence="3 6" id="KW-0812">Transmembrane</keyword>
<dbReference type="Proteomes" id="UP000509418">
    <property type="component" value="Chromosome"/>
</dbReference>
<comment type="subcellular location">
    <subcellularLocation>
        <location evidence="1">Cell membrane</location>
        <topology evidence="1">Multi-pass membrane protein</topology>
    </subcellularLocation>
</comment>
<dbReference type="CDD" id="cd06173">
    <property type="entry name" value="MFS_MefA_like"/>
    <property type="match status" value="1"/>
</dbReference>
<gene>
    <name evidence="8" type="ORF">HUT05_16765</name>
</gene>
<feature type="transmembrane region" description="Helical" evidence="6">
    <location>
        <begin position="23"/>
        <end position="50"/>
    </location>
</feature>
<evidence type="ECO:0000313" key="8">
    <source>
        <dbReference type="EMBL" id="QKZ18868.1"/>
    </source>
</evidence>
<sequence length="460" mass="48156">MTDLLADPQAGPTGRSRSGVRDFALLQIAALCGTVATRCVEIALAWWVLAETGNDALLGALLALAIGADVLSRGTLAWLGDRFAPRTVVLCCFVGSALVSGLLTWLAFSGVYQLWAVVLGIAMLGVSLGVREPLLMSMIRSMVQTSSVASAVRIRSTVMSFSSFAGPIAAGALIGPLGHAAVLGTACAVVAVSALMVVLLPTPADEHRTGQQPQRGLAAWASGTRDGFRSIRRVPPEWRLAMLTMVVNFALYPVFAVIVPVLVAQRYPQQTWVLSIVESAFAVGLFVGSAALVGLSDRLFGRRRTVLAGFAVLGAGFVGTGLVAMAVGFGDALVFTAASALLLALSGAGLCMITTNTGTVRLLATPSSHRNRMVATSSFLSGIVMPLGSLSSGFISRTASELWALIALGALICVCALVAARDRVLTTFLDLPDDQLDDIYLRKFPHAFGGEPHETETARR</sequence>
<dbReference type="InterPro" id="IPR011701">
    <property type="entry name" value="MFS"/>
</dbReference>
<keyword evidence="5 6" id="KW-0472">Membrane</keyword>
<dbReference type="InterPro" id="IPR036259">
    <property type="entry name" value="MFS_trans_sf"/>
</dbReference>
<dbReference type="PROSITE" id="PS50850">
    <property type="entry name" value="MFS"/>
    <property type="match status" value="1"/>
</dbReference>
<feature type="transmembrane region" description="Helical" evidence="6">
    <location>
        <begin position="307"/>
        <end position="327"/>
    </location>
</feature>
<feature type="transmembrane region" description="Helical" evidence="6">
    <location>
        <begin position="271"/>
        <end position="295"/>
    </location>
</feature>
<evidence type="ECO:0000256" key="6">
    <source>
        <dbReference type="SAM" id="Phobius"/>
    </source>
</evidence>
<keyword evidence="4 6" id="KW-1133">Transmembrane helix</keyword>
<feature type="transmembrane region" description="Helical" evidence="6">
    <location>
        <begin position="180"/>
        <end position="200"/>
    </location>
</feature>
<dbReference type="Gene3D" id="1.20.1250.20">
    <property type="entry name" value="MFS general substrate transporter like domains"/>
    <property type="match status" value="1"/>
</dbReference>
<feature type="transmembrane region" description="Helical" evidence="6">
    <location>
        <begin position="240"/>
        <end position="265"/>
    </location>
</feature>
<feature type="transmembrane region" description="Helical" evidence="6">
    <location>
        <begin position="402"/>
        <end position="420"/>
    </location>
</feature>
<dbReference type="GO" id="GO:0005886">
    <property type="term" value="C:plasma membrane"/>
    <property type="evidence" value="ECO:0007669"/>
    <property type="project" value="UniProtKB-SubCell"/>
</dbReference>
<feature type="transmembrane region" description="Helical" evidence="6">
    <location>
        <begin position="333"/>
        <end position="353"/>
    </location>
</feature>
<evidence type="ECO:0000256" key="2">
    <source>
        <dbReference type="ARBA" id="ARBA00022475"/>
    </source>
</evidence>
<evidence type="ECO:0000313" key="9">
    <source>
        <dbReference type="Proteomes" id="UP000509418"/>
    </source>
</evidence>
<evidence type="ECO:0000256" key="5">
    <source>
        <dbReference type="ARBA" id="ARBA00023136"/>
    </source>
</evidence>
<dbReference type="Pfam" id="PF07690">
    <property type="entry name" value="MFS_1"/>
    <property type="match status" value="1"/>
</dbReference>
<dbReference type="PANTHER" id="PTHR23513">
    <property type="entry name" value="INTEGRAL MEMBRANE EFFLUX PROTEIN-RELATED"/>
    <property type="match status" value="1"/>
</dbReference>
<evidence type="ECO:0000256" key="1">
    <source>
        <dbReference type="ARBA" id="ARBA00004651"/>
    </source>
</evidence>
<dbReference type="InterPro" id="IPR020846">
    <property type="entry name" value="MFS_dom"/>
</dbReference>